<feature type="transmembrane region" description="Helical" evidence="1">
    <location>
        <begin position="6"/>
        <end position="27"/>
    </location>
</feature>
<name>E5EQ02_9CAUD</name>
<protein>
    <submittedName>
        <fullName evidence="2">Uncharacterized protein</fullName>
    </submittedName>
</protein>
<reference evidence="2 3" key="1">
    <citation type="journal article" date="2010" name="Virol. J.">
        <title>Genomes of the T4-related bacteriophages as windows on microbial genome evolution.</title>
        <authorList>
            <person name="Petrov V.M."/>
            <person name="Ratnayaka S."/>
            <person name="Nolan J.M."/>
            <person name="Miller E.S."/>
            <person name="Karam J.D."/>
        </authorList>
    </citation>
    <scope>NUCLEOTIDE SEQUENCE [LARGE SCALE GENOMIC DNA]</scope>
</reference>
<sequence>MIEITGGTAGLLMMLAVLIVMLITLVFDRKKQEDAQKRFEEDFYG</sequence>
<dbReference type="GeneID" id="9926652"/>
<evidence type="ECO:0000313" key="3">
    <source>
        <dbReference type="Proteomes" id="UP000008731"/>
    </source>
</evidence>
<accession>E5EQ02</accession>
<dbReference type="RefSeq" id="YP_004010355.1">
    <property type="nucleotide sequence ID" value="NC_014663.1"/>
</dbReference>
<dbReference type="EMBL" id="HM004124">
    <property type="protein sequence ID" value="ADG60118.1"/>
    <property type="molecule type" value="Genomic_DNA"/>
</dbReference>
<keyword evidence="1" id="KW-0812">Transmembrane</keyword>
<keyword evidence="1" id="KW-0472">Membrane</keyword>
<evidence type="ECO:0000313" key="2">
    <source>
        <dbReference type="EMBL" id="ADG60118.1"/>
    </source>
</evidence>
<dbReference type="Proteomes" id="UP000008731">
    <property type="component" value="Segment"/>
</dbReference>
<organism evidence="2 3">
    <name type="scientific">Acinetobacter phage Acj9</name>
    <dbReference type="NCBI Taxonomy" id="760939"/>
    <lineage>
        <taxon>Viruses</taxon>
        <taxon>Duplodnaviria</taxon>
        <taxon>Heunggongvirae</taxon>
        <taxon>Uroviricota</taxon>
        <taxon>Caudoviricetes</taxon>
        <taxon>Pantevenvirales</taxon>
        <taxon>Straboviridae</taxon>
        <taxon>Twarogvirinae</taxon>
        <taxon>Acajnonavirus</taxon>
        <taxon>Acajnonavirus acj9</taxon>
    </lineage>
</organism>
<proteinExistence type="predicted"/>
<gene>
    <name evidence="2" type="ORF">Acj9p218</name>
</gene>
<evidence type="ECO:0000256" key="1">
    <source>
        <dbReference type="SAM" id="Phobius"/>
    </source>
</evidence>
<dbReference type="KEGG" id="vg:9926652"/>
<keyword evidence="3" id="KW-1185">Reference proteome</keyword>
<keyword evidence="1" id="KW-1133">Transmembrane helix</keyword>